<comment type="caution">
    <text evidence="3">The sequence shown here is derived from an EMBL/GenBank/DDBJ whole genome shotgun (WGS) entry which is preliminary data.</text>
</comment>
<keyword evidence="1" id="KW-1133">Transmembrane helix</keyword>
<feature type="transmembrane region" description="Helical" evidence="1">
    <location>
        <begin position="6"/>
        <end position="31"/>
    </location>
</feature>
<gene>
    <name evidence="3" type="ORF">GCM10025864_33350</name>
</gene>
<reference evidence="4" key="1">
    <citation type="journal article" date="2019" name="Int. J. Syst. Evol. Microbiol.">
        <title>The Global Catalogue of Microorganisms (GCM) 10K type strain sequencing project: providing services to taxonomists for standard genome sequencing and annotation.</title>
        <authorList>
            <consortium name="The Broad Institute Genomics Platform"/>
            <consortium name="The Broad Institute Genome Sequencing Center for Infectious Disease"/>
            <person name="Wu L."/>
            <person name="Ma J."/>
        </authorList>
    </citation>
    <scope>NUCLEOTIDE SEQUENCE [LARGE SCALE GENOMIC DNA]</scope>
    <source>
        <strain evidence="4">NBRC 106348</strain>
    </source>
</reference>
<evidence type="ECO:0000256" key="1">
    <source>
        <dbReference type="SAM" id="Phobius"/>
    </source>
</evidence>
<feature type="domain" description="SHOCT" evidence="2">
    <location>
        <begin position="96"/>
        <end position="122"/>
    </location>
</feature>
<keyword evidence="1" id="KW-0812">Transmembrane</keyword>
<feature type="transmembrane region" description="Helical" evidence="1">
    <location>
        <begin position="43"/>
        <end position="62"/>
    </location>
</feature>
<protein>
    <submittedName>
        <fullName evidence="3">Membrane protein</fullName>
    </submittedName>
</protein>
<evidence type="ECO:0000313" key="3">
    <source>
        <dbReference type="EMBL" id="GMA25576.1"/>
    </source>
</evidence>
<sequence length="124" mass="13996">MSFWNYFWLVVEIFFFFAYLVVLFMIITDLFRDHKLSGWWKALWVICLIIFPLITALVYVIARGNGMAARQVQAQQQARAATDSYIREVAGASPADQIATAKELLDSGAIDQAEFDKLKAAALA</sequence>
<organism evidence="3 4">
    <name type="scientific">Luteimicrobium album</name>
    <dbReference type="NCBI Taxonomy" id="1054550"/>
    <lineage>
        <taxon>Bacteria</taxon>
        <taxon>Bacillati</taxon>
        <taxon>Actinomycetota</taxon>
        <taxon>Actinomycetes</taxon>
        <taxon>Micrococcales</taxon>
        <taxon>Luteimicrobium</taxon>
    </lineage>
</organism>
<name>A0ABQ6I5N2_9MICO</name>
<evidence type="ECO:0000313" key="4">
    <source>
        <dbReference type="Proteomes" id="UP001157091"/>
    </source>
</evidence>
<dbReference type="RefSeq" id="WP_284294135.1">
    <property type="nucleotide sequence ID" value="NZ_BSUK01000001.1"/>
</dbReference>
<keyword evidence="4" id="KW-1185">Reference proteome</keyword>
<dbReference type="Pfam" id="PF09851">
    <property type="entry name" value="SHOCT"/>
    <property type="match status" value="1"/>
</dbReference>
<evidence type="ECO:0000259" key="2">
    <source>
        <dbReference type="Pfam" id="PF09851"/>
    </source>
</evidence>
<dbReference type="EMBL" id="BSUK01000001">
    <property type="protein sequence ID" value="GMA25576.1"/>
    <property type="molecule type" value="Genomic_DNA"/>
</dbReference>
<keyword evidence="1" id="KW-0472">Membrane</keyword>
<accession>A0ABQ6I5N2</accession>
<dbReference type="InterPro" id="IPR018649">
    <property type="entry name" value="SHOCT"/>
</dbReference>
<dbReference type="Proteomes" id="UP001157091">
    <property type="component" value="Unassembled WGS sequence"/>
</dbReference>
<proteinExistence type="predicted"/>